<evidence type="ECO:0000313" key="2">
    <source>
        <dbReference type="EMBL" id="CAE8605276.1"/>
    </source>
</evidence>
<organism evidence="1 3">
    <name type="scientific">Polarella glacialis</name>
    <name type="common">Dinoflagellate</name>
    <dbReference type="NCBI Taxonomy" id="89957"/>
    <lineage>
        <taxon>Eukaryota</taxon>
        <taxon>Sar</taxon>
        <taxon>Alveolata</taxon>
        <taxon>Dinophyceae</taxon>
        <taxon>Suessiales</taxon>
        <taxon>Suessiaceae</taxon>
        <taxon>Polarella</taxon>
    </lineage>
</organism>
<protein>
    <submittedName>
        <fullName evidence="1">Uncharacterized protein</fullName>
    </submittedName>
</protein>
<comment type="caution">
    <text evidence="1">The sequence shown here is derived from an EMBL/GenBank/DDBJ whole genome shotgun (WGS) entry which is preliminary data.</text>
</comment>
<keyword evidence="3" id="KW-1185">Reference proteome</keyword>
<accession>A0A813DGY2</accession>
<sequence length="136" mass="15154">MLGDVFVARAQDDNNEVYSRQDFCVADFVPDAEWVQLARLHNEAIVPAGSNAGSNAEWSQLLNNNKTTATTTTTATTAKQLSKFEDDLEKWVQTKLVEFDGDETARKKHEKKHGSRQGFEASLRAKVKAKLDLAKV</sequence>
<dbReference type="EMBL" id="CAJNNV010002426">
    <property type="protein sequence ID" value="CAE8587169.1"/>
    <property type="molecule type" value="Genomic_DNA"/>
</dbReference>
<reference evidence="1" key="1">
    <citation type="submission" date="2021-02" db="EMBL/GenBank/DDBJ databases">
        <authorList>
            <person name="Dougan E. K."/>
            <person name="Rhodes N."/>
            <person name="Thang M."/>
            <person name="Chan C."/>
        </authorList>
    </citation>
    <scope>NUCLEOTIDE SEQUENCE</scope>
</reference>
<proteinExistence type="predicted"/>
<dbReference type="Proteomes" id="UP000654075">
    <property type="component" value="Unassembled WGS sequence"/>
</dbReference>
<evidence type="ECO:0000313" key="1">
    <source>
        <dbReference type="EMBL" id="CAE8587169.1"/>
    </source>
</evidence>
<gene>
    <name evidence="2" type="ORF">PGLA1383_LOCUS23395</name>
    <name evidence="1" type="ORF">PGLA1383_LOCUS6011</name>
</gene>
<evidence type="ECO:0000313" key="3">
    <source>
        <dbReference type="Proteomes" id="UP000654075"/>
    </source>
</evidence>
<name>A0A813DGY2_POLGL</name>
<dbReference type="EMBL" id="CAJNNV010017597">
    <property type="protein sequence ID" value="CAE8605276.1"/>
    <property type="molecule type" value="Genomic_DNA"/>
</dbReference>
<dbReference type="AlphaFoldDB" id="A0A813DGY2"/>